<proteinExistence type="predicted"/>
<protein>
    <submittedName>
        <fullName evidence="1">Uncharacterized protein</fullName>
    </submittedName>
</protein>
<comment type="caution">
    <text evidence="1">The sequence shown here is derived from an EMBL/GenBank/DDBJ whole genome shotgun (WGS) entry which is preliminary data.</text>
</comment>
<keyword evidence="2" id="KW-1185">Reference proteome</keyword>
<organism evidence="1 2">
    <name type="scientific">Paenibacillus prosopidis</name>
    <dbReference type="NCBI Taxonomy" id="630520"/>
    <lineage>
        <taxon>Bacteria</taxon>
        <taxon>Bacillati</taxon>
        <taxon>Bacillota</taxon>
        <taxon>Bacilli</taxon>
        <taxon>Bacillales</taxon>
        <taxon>Paenibacillaceae</taxon>
        <taxon>Paenibacillus</taxon>
    </lineage>
</organism>
<dbReference type="EMBL" id="QPJD01000009">
    <property type="protein sequence ID" value="RCW46516.1"/>
    <property type="molecule type" value="Genomic_DNA"/>
</dbReference>
<evidence type="ECO:0000313" key="2">
    <source>
        <dbReference type="Proteomes" id="UP000252415"/>
    </source>
</evidence>
<dbReference type="RefSeq" id="WP_114381156.1">
    <property type="nucleotide sequence ID" value="NZ_QPJD01000009.1"/>
</dbReference>
<dbReference type="Proteomes" id="UP000252415">
    <property type="component" value="Unassembled WGS sequence"/>
</dbReference>
<reference evidence="1 2" key="1">
    <citation type="submission" date="2018-07" db="EMBL/GenBank/DDBJ databases">
        <title>Genomic Encyclopedia of Type Strains, Phase III (KMG-III): the genomes of soil and plant-associated and newly described type strains.</title>
        <authorList>
            <person name="Whitman W."/>
        </authorList>
    </citation>
    <scope>NUCLEOTIDE SEQUENCE [LARGE SCALE GENOMIC DNA]</scope>
    <source>
        <strain evidence="1 2">CECT 7506</strain>
    </source>
</reference>
<dbReference type="AlphaFoldDB" id="A0A368VX82"/>
<accession>A0A368VX82</accession>
<dbReference type="Gene3D" id="2.30.110.10">
    <property type="entry name" value="Electron Transport, Fmn-binding Protein, Chain A"/>
    <property type="match status" value="1"/>
</dbReference>
<evidence type="ECO:0000313" key="1">
    <source>
        <dbReference type="EMBL" id="RCW46516.1"/>
    </source>
</evidence>
<name>A0A368VX82_9BACL</name>
<dbReference type="InterPro" id="IPR012349">
    <property type="entry name" value="Split_barrel_FMN-bd"/>
</dbReference>
<gene>
    <name evidence="1" type="ORF">DFP97_109161</name>
</gene>
<dbReference type="OrthoDB" id="2381603at2"/>
<sequence>MTEPVTSLSGQTIEALHEQPFVLMHTIGAESASPASSMRKVRDAVVNGVCLSKTPEYEKTYDKRAADKMSAAIKKA</sequence>